<organism evidence="1 2">
    <name type="scientific">Oceanobacillus luteolus</name>
    <dbReference type="NCBI Taxonomy" id="1274358"/>
    <lineage>
        <taxon>Bacteria</taxon>
        <taxon>Bacillati</taxon>
        <taxon>Bacillota</taxon>
        <taxon>Bacilli</taxon>
        <taxon>Bacillales</taxon>
        <taxon>Bacillaceae</taxon>
        <taxon>Oceanobacillus</taxon>
    </lineage>
</organism>
<accession>A0ABW4HPI8</accession>
<sequence>MTLTYVLPTGDDFDDIFRHLYRRGHFGFLYSLMVDLSIKQSEKELSMEEKTESIEALIKVFSPEDLENSSAFYFEQRKKLLSVSQQVIQLSKEKLDQKLTGIHNGNMPSYRLEGQCFVSGECNQPGRNCSSCKYLIPKVSFLLSAKKEIDDLIEDLRITEKQNYNRRMKLTYLILNLLAVVNQSVKTFGKEYANEYFDFDDLKMKLSSVQTKMLE</sequence>
<reference evidence="2" key="1">
    <citation type="journal article" date="2019" name="Int. J. Syst. Evol. Microbiol.">
        <title>The Global Catalogue of Microorganisms (GCM) 10K type strain sequencing project: providing services to taxonomists for standard genome sequencing and annotation.</title>
        <authorList>
            <consortium name="The Broad Institute Genomics Platform"/>
            <consortium name="The Broad Institute Genome Sequencing Center for Infectious Disease"/>
            <person name="Wu L."/>
            <person name="Ma J."/>
        </authorList>
    </citation>
    <scope>NUCLEOTIDE SEQUENCE [LARGE SCALE GENOMIC DNA]</scope>
    <source>
        <strain evidence="2">CGMCC 1.12376</strain>
    </source>
</reference>
<proteinExistence type="predicted"/>
<dbReference type="EMBL" id="JBHUDE010000037">
    <property type="protein sequence ID" value="MFD1607513.1"/>
    <property type="molecule type" value="Genomic_DNA"/>
</dbReference>
<keyword evidence="2" id="KW-1185">Reference proteome</keyword>
<evidence type="ECO:0000313" key="1">
    <source>
        <dbReference type="EMBL" id="MFD1607513.1"/>
    </source>
</evidence>
<dbReference type="Proteomes" id="UP001597221">
    <property type="component" value="Unassembled WGS sequence"/>
</dbReference>
<protein>
    <submittedName>
        <fullName evidence="1">Uncharacterized protein</fullName>
    </submittedName>
</protein>
<dbReference type="RefSeq" id="WP_379596936.1">
    <property type="nucleotide sequence ID" value="NZ_JBHUDE010000037.1"/>
</dbReference>
<name>A0ABW4HPI8_9BACI</name>
<evidence type="ECO:0000313" key="2">
    <source>
        <dbReference type="Proteomes" id="UP001597221"/>
    </source>
</evidence>
<comment type="caution">
    <text evidence="1">The sequence shown here is derived from an EMBL/GenBank/DDBJ whole genome shotgun (WGS) entry which is preliminary data.</text>
</comment>
<gene>
    <name evidence="1" type="ORF">ACFSBH_07610</name>
</gene>